<evidence type="ECO:0000256" key="3">
    <source>
        <dbReference type="ARBA" id="ARBA00022481"/>
    </source>
</evidence>
<evidence type="ECO:0000256" key="2">
    <source>
        <dbReference type="ARBA" id="ARBA00005233"/>
    </source>
</evidence>
<dbReference type="PROSITE" id="PS00409">
    <property type="entry name" value="PROKAR_NTER_METHYL"/>
    <property type="match status" value="1"/>
</dbReference>
<dbReference type="NCBIfam" id="TIGR02532">
    <property type="entry name" value="IV_pilin_GFxxxE"/>
    <property type="match status" value="1"/>
</dbReference>
<feature type="transmembrane region" description="Helical" evidence="9">
    <location>
        <begin position="7"/>
        <end position="28"/>
    </location>
</feature>
<evidence type="ECO:0000256" key="9">
    <source>
        <dbReference type="SAM" id="Phobius"/>
    </source>
</evidence>
<comment type="subcellular location">
    <subcellularLocation>
        <location evidence="1">Membrane</location>
        <topology evidence="1">Single-pass membrane protein</topology>
    </subcellularLocation>
</comment>
<evidence type="ECO:0000313" key="10">
    <source>
        <dbReference type="EMBL" id="KPQ28056.1"/>
    </source>
</evidence>
<accession>A0A0P7YCM0</accession>
<evidence type="ECO:0000256" key="6">
    <source>
        <dbReference type="ARBA" id="ARBA00023136"/>
    </source>
</evidence>
<dbReference type="InterPro" id="IPR001082">
    <property type="entry name" value="Pilin"/>
</dbReference>
<evidence type="ECO:0000256" key="5">
    <source>
        <dbReference type="ARBA" id="ARBA00022989"/>
    </source>
</evidence>
<dbReference type="GO" id="GO:0016020">
    <property type="term" value="C:membrane"/>
    <property type="evidence" value="ECO:0007669"/>
    <property type="project" value="UniProtKB-SubCell"/>
</dbReference>
<keyword evidence="3" id="KW-0488">Methylation</keyword>
<protein>
    <recommendedName>
        <fullName evidence="7">Pilin</fullName>
    </recommendedName>
</protein>
<dbReference type="OrthoDB" id="5918848at2"/>
<evidence type="ECO:0000256" key="7">
    <source>
        <dbReference type="ARBA" id="ARBA00029638"/>
    </source>
</evidence>
<evidence type="ECO:0000256" key="1">
    <source>
        <dbReference type="ARBA" id="ARBA00004167"/>
    </source>
</evidence>
<dbReference type="GO" id="GO:0007155">
    <property type="term" value="P:cell adhesion"/>
    <property type="evidence" value="ECO:0007669"/>
    <property type="project" value="InterPro"/>
</dbReference>
<dbReference type="InterPro" id="IPR045584">
    <property type="entry name" value="Pilin-like"/>
</dbReference>
<dbReference type="GO" id="GO:0009289">
    <property type="term" value="C:pilus"/>
    <property type="evidence" value="ECO:0007669"/>
    <property type="project" value="InterPro"/>
</dbReference>
<dbReference type="Proteomes" id="UP000050416">
    <property type="component" value="Unassembled WGS sequence"/>
</dbReference>
<comment type="similarity">
    <text evidence="2 8">Belongs to the N-Me-Phe pilin family.</text>
</comment>
<keyword evidence="5 9" id="KW-1133">Transmembrane helix</keyword>
<dbReference type="EMBL" id="LJZQ01000019">
    <property type="protein sequence ID" value="KPQ28056.1"/>
    <property type="molecule type" value="Genomic_DNA"/>
</dbReference>
<proteinExistence type="inferred from homology"/>
<evidence type="ECO:0000256" key="4">
    <source>
        <dbReference type="ARBA" id="ARBA00022692"/>
    </source>
</evidence>
<dbReference type="InterPro" id="IPR012902">
    <property type="entry name" value="N_methyl_site"/>
</dbReference>
<evidence type="ECO:0000256" key="8">
    <source>
        <dbReference type="RuleBase" id="RU000389"/>
    </source>
</evidence>
<dbReference type="GO" id="GO:0015627">
    <property type="term" value="C:type II protein secretion system complex"/>
    <property type="evidence" value="ECO:0007669"/>
    <property type="project" value="InterPro"/>
</dbReference>
<dbReference type="SUPFAM" id="SSF54523">
    <property type="entry name" value="Pili subunits"/>
    <property type="match status" value="1"/>
</dbReference>
<dbReference type="AlphaFoldDB" id="A0A0P7YCM0"/>
<sequence length="147" mass="15425">MPTHAKGFTLIELMIVVAIIGVLAAAAIPSYQGYIVKTQINRAVSELGAYRSGFEANLTGTSNINNQSLGYSPSNLTTGNTATEIGTVNADGSGHLQVTMGGRAHPNLVGVILRHERTVAGVWSCVVDKSGAAQWRPSYTPPNCTVL</sequence>
<dbReference type="PATRIC" id="fig|1305731.5.peg.889"/>
<dbReference type="PRINTS" id="PR00885">
    <property type="entry name" value="BCTERIALGSPH"/>
</dbReference>
<dbReference type="InterPro" id="IPR002416">
    <property type="entry name" value="T2SS_protein-GspH"/>
</dbReference>
<dbReference type="GO" id="GO:0015628">
    <property type="term" value="P:protein secretion by the type II secretion system"/>
    <property type="evidence" value="ECO:0007669"/>
    <property type="project" value="InterPro"/>
</dbReference>
<keyword evidence="4 9" id="KW-0812">Transmembrane</keyword>
<dbReference type="Gene3D" id="3.30.700.10">
    <property type="entry name" value="Glycoprotein, Type 4 Pilin"/>
    <property type="match status" value="1"/>
</dbReference>
<keyword evidence="8" id="KW-0281">Fimbrium</keyword>
<keyword evidence="6 9" id="KW-0472">Membrane</keyword>
<comment type="caution">
    <text evidence="10">The sequence shown here is derived from an EMBL/GenBank/DDBJ whole genome shotgun (WGS) entry which is preliminary data.</text>
</comment>
<dbReference type="Pfam" id="PF07963">
    <property type="entry name" value="N_methyl"/>
    <property type="match status" value="1"/>
</dbReference>
<gene>
    <name evidence="10" type="ORF">HLUCCX14_12080</name>
</gene>
<organism evidence="10 11">
    <name type="scientific">Marinobacter excellens HL-55</name>
    <dbReference type="NCBI Taxonomy" id="1305731"/>
    <lineage>
        <taxon>Bacteria</taxon>
        <taxon>Pseudomonadati</taxon>
        <taxon>Pseudomonadota</taxon>
        <taxon>Gammaproteobacteria</taxon>
        <taxon>Pseudomonadales</taxon>
        <taxon>Marinobacteraceae</taxon>
        <taxon>Marinobacter</taxon>
    </lineage>
</organism>
<dbReference type="Pfam" id="PF00114">
    <property type="entry name" value="Pilin"/>
    <property type="match status" value="1"/>
</dbReference>
<reference evidence="10 11" key="1">
    <citation type="submission" date="2015-09" db="EMBL/GenBank/DDBJ databases">
        <title>Identification and resolution of microdiversity through metagenomic sequencing of parallel consortia.</title>
        <authorList>
            <person name="Nelson W.C."/>
            <person name="Romine M.F."/>
            <person name="Lindemann S.R."/>
        </authorList>
    </citation>
    <scope>NUCLEOTIDE SEQUENCE [LARGE SCALE GENOMIC DNA]</scope>
    <source>
        <strain evidence="10">HL-55</strain>
    </source>
</reference>
<dbReference type="STRING" id="1305731.GCA_000934705_00496"/>
<name>A0A0P7YCM0_9GAMM</name>
<evidence type="ECO:0000313" key="11">
    <source>
        <dbReference type="Proteomes" id="UP000050416"/>
    </source>
</evidence>